<dbReference type="AlphaFoldDB" id="A0A1Q8CS91"/>
<name>A0A1Q8CS91_9PSEU</name>
<keyword evidence="2" id="KW-1185">Reference proteome</keyword>
<evidence type="ECO:0000313" key="1">
    <source>
        <dbReference type="EMBL" id="OLF17193.1"/>
    </source>
</evidence>
<dbReference type="SUPFAM" id="SSF53756">
    <property type="entry name" value="UDP-Glycosyltransferase/glycogen phosphorylase"/>
    <property type="match status" value="1"/>
</dbReference>
<gene>
    <name evidence="1" type="ORF">BU204_12405</name>
</gene>
<reference evidence="1 2" key="1">
    <citation type="submission" date="2016-12" db="EMBL/GenBank/DDBJ databases">
        <title>The draft genome sequence of Actinophytocola sp. 11-183.</title>
        <authorList>
            <person name="Wang W."/>
            <person name="Yuan L."/>
        </authorList>
    </citation>
    <scope>NUCLEOTIDE SEQUENCE [LARGE SCALE GENOMIC DNA]</scope>
    <source>
        <strain evidence="1 2">11-183</strain>
    </source>
</reference>
<sequence>MVAMVGRVYVRVRSALSSWPGHHAPLVLLGWALGAAGHDVRALCDPRPSGAAEPGRVPT</sequence>
<organism evidence="1 2">
    <name type="scientific">Actinophytocola xanthii</name>
    <dbReference type="NCBI Taxonomy" id="1912961"/>
    <lineage>
        <taxon>Bacteria</taxon>
        <taxon>Bacillati</taxon>
        <taxon>Actinomycetota</taxon>
        <taxon>Actinomycetes</taxon>
        <taxon>Pseudonocardiales</taxon>
        <taxon>Pseudonocardiaceae</taxon>
    </lineage>
</organism>
<dbReference type="Gene3D" id="3.40.50.2000">
    <property type="entry name" value="Glycogen Phosphorylase B"/>
    <property type="match status" value="1"/>
</dbReference>
<evidence type="ECO:0000313" key="2">
    <source>
        <dbReference type="Proteomes" id="UP000185596"/>
    </source>
</evidence>
<accession>A0A1Q8CS91</accession>
<dbReference type="EMBL" id="MSIE01000019">
    <property type="protein sequence ID" value="OLF17193.1"/>
    <property type="molecule type" value="Genomic_DNA"/>
</dbReference>
<dbReference type="Proteomes" id="UP000185596">
    <property type="component" value="Unassembled WGS sequence"/>
</dbReference>
<comment type="caution">
    <text evidence="1">The sequence shown here is derived from an EMBL/GenBank/DDBJ whole genome shotgun (WGS) entry which is preliminary data.</text>
</comment>
<proteinExistence type="predicted"/>
<protein>
    <submittedName>
        <fullName evidence="1">Uncharacterized protein</fullName>
    </submittedName>
</protein>